<comment type="similarity">
    <text evidence="1">Belongs to the sigma-70 factor family. ECF subfamily.</text>
</comment>
<dbReference type="InterPro" id="IPR013249">
    <property type="entry name" value="RNA_pol_sigma70_r4_t2"/>
</dbReference>
<evidence type="ECO:0000313" key="8">
    <source>
        <dbReference type="EMBL" id="MDQ0495389.1"/>
    </source>
</evidence>
<evidence type="ECO:0000259" key="7">
    <source>
        <dbReference type="Pfam" id="PF08281"/>
    </source>
</evidence>
<evidence type="ECO:0000313" key="9">
    <source>
        <dbReference type="Proteomes" id="UP001242811"/>
    </source>
</evidence>
<evidence type="ECO:0000256" key="2">
    <source>
        <dbReference type="ARBA" id="ARBA00023015"/>
    </source>
</evidence>
<comment type="caution">
    <text evidence="8">The sequence shown here is derived from an EMBL/GenBank/DDBJ whole genome shotgun (WGS) entry which is preliminary data.</text>
</comment>
<evidence type="ECO:0000256" key="1">
    <source>
        <dbReference type="ARBA" id="ARBA00010641"/>
    </source>
</evidence>
<keyword evidence="4" id="KW-0238">DNA-binding</keyword>
<gene>
    <name evidence="8" type="ORF">QOZ95_003568</name>
</gene>
<evidence type="ECO:0000256" key="3">
    <source>
        <dbReference type="ARBA" id="ARBA00023082"/>
    </source>
</evidence>
<dbReference type="Gene3D" id="1.10.1740.10">
    <property type="match status" value="1"/>
</dbReference>
<dbReference type="InterPro" id="IPR014284">
    <property type="entry name" value="RNA_pol_sigma-70_dom"/>
</dbReference>
<dbReference type="Gene3D" id="1.10.10.10">
    <property type="entry name" value="Winged helix-like DNA-binding domain superfamily/Winged helix DNA-binding domain"/>
    <property type="match status" value="1"/>
</dbReference>
<dbReference type="InterPro" id="IPR007627">
    <property type="entry name" value="RNA_pol_sigma70_r2"/>
</dbReference>
<keyword evidence="2" id="KW-0805">Transcription regulation</keyword>
<organism evidence="8 9">
    <name type="scientific">Paenibacillus brasilensis</name>
    <dbReference type="NCBI Taxonomy" id="128574"/>
    <lineage>
        <taxon>Bacteria</taxon>
        <taxon>Bacillati</taxon>
        <taxon>Bacillota</taxon>
        <taxon>Bacilli</taxon>
        <taxon>Bacillales</taxon>
        <taxon>Paenibacillaceae</taxon>
        <taxon>Paenibacillus</taxon>
    </lineage>
</organism>
<dbReference type="InterPro" id="IPR013325">
    <property type="entry name" value="RNA_pol_sigma_r2"/>
</dbReference>
<feature type="domain" description="RNA polymerase sigma factor 70 region 4 type 2" evidence="7">
    <location>
        <begin position="109"/>
        <end position="160"/>
    </location>
</feature>
<evidence type="ECO:0000256" key="5">
    <source>
        <dbReference type="ARBA" id="ARBA00023163"/>
    </source>
</evidence>
<dbReference type="Pfam" id="PF04542">
    <property type="entry name" value="Sigma70_r2"/>
    <property type="match status" value="1"/>
</dbReference>
<dbReference type="PANTHER" id="PTHR43133:SF8">
    <property type="entry name" value="RNA POLYMERASE SIGMA FACTOR HI_1459-RELATED"/>
    <property type="match status" value="1"/>
</dbReference>
<dbReference type="SUPFAM" id="SSF88946">
    <property type="entry name" value="Sigma2 domain of RNA polymerase sigma factors"/>
    <property type="match status" value="1"/>
</dbReference>
<evidence type="ECO:0000259" key="6">
    <source>
        <dbReference type="Pfam" id="PF04542"/>
    </source>
</evidence>
<keyword evidence="9" id="KW-1185">Reference proteome</keyword>
<dbReference type="InterPro" id="IPR036388">
    <property type="entry name" value="WH-like_DNA-bd_sf"/>
</dbReference>
<feature type="domain" description="RNA polymerase sigma-70 region 2" evidence="6">
    <location>
        <begin position="19"/>
        <end position="83"/>
    </location>
</feature>
<dbReference type="RefSeq" id="WP_152381570.1">
    <property type="nucleotide sequence ID" value="NZ_CP045298.1"/>
</dbReference>
<sequence>MNIDDSIHMTDNTVSIHNFEELQAVLKRYCLSLTKSNWDAEELAQDTWVKALGKLNKFEHTNPKALLLRIAKNTWIDDMRRKAVFTRILNKEEAKVTAPDYGSFEIEVALQSLIKHLSPLQRTVFVLRDVFGYSINETSDILGTTEGAVKVALHRARKSLGAVQEEFLKGDLSLPESEKSKTFLRALTAAYQMGDIATLVMLSYQDVVEPDVMIGIVNNKLLWSHTSEKRVESHTISMMAA</sequence>
<reference evidence="8 9" key="1">
    <citation type="submission" date="2023-07" db="EMBL/GenBank/DDBJ databases">
        <title>Genomic Encyclopedia of Type Strains, Phase IV (KMG-IV): sequencing the most valuable type-strain genomes for metagenomic binning, comparative biology and taxonomic classification.</title>
        <authorList>
            <person name="Goeker M."/>
        </authorList>
    </citation>
    <scope>NUCLEOTIDE SEQUENCE [LARGE SCALE GENOMIC DNA]</scope>
    <source>
        <strain evidence="8 9">DSM 14914</strain>
    </source>
</reference>
<dbReference type="EMBL" id="JAUSWA010000021">
    <property type="protein sequence ID" value="MDQ0495389.1"/>
    <property type="molecule type" value="Genomic_DNA"/>
</dbReference>
<keyword evidence="3" id="KW-0731">Sigma factor</keyword>
<dbReference type="PANTHER" id="PTHR43133">
    <property type="entry name" value="RNA POLYMERASE ECF-TYPE SIGMA FACTO"/>
    <property type="match status" value="1"/>
</dbReference>
<dbReference type="SUPFAM" id="SSF88659">
    <property type="entry name" value="Sigma3 and sigma4 domains of RNA polymerase sigma factors"/>
    <property type="match status" value="1"/>
</dbReference>
<name>A0ABU0L1I1_9BACL</name>
<dbReference type="CDD" id="cd06171">
    <property type="entry name" value="Sigma70_r4"/>
    <property type="match status" value="1"/>
</dbReference>
<evidence type="ECO:0000256" key="4">
    <source>
        <dbReference type="ARBA" id="ARBA00023125"/>
    </source>
</evidence>
<protein>
    <submittedName>
        <fullName evidence="8">RNA polymerase sigma-70 factor (ECF subfamily)</fullName>
    </submittedName>
</protein>
<dbReference type="NCBIfam" id="TIGR02937">
    <property type="entry name" value="sigma70-ECF"/>
    <property type="match status" value="1"/>
</dbReference>
<proteinExistence type="inferred from homology"/>
<accession>A0ABU0L1I1</accession>
<keyword evidence="5" id="KW-0804">Transcription</keyword>
<dbReference type="InterPro" id="IPR013324">
    <property type="entry name" value="RNA_pol_sigma_r3/r4-like"/>
</dbReference>
<dbReference type="InterPro" id="IPR039425">
    <property type="entry name" value="RNA_pol_sigma-70-like"/>
</dbReference>
<dbReference type="Pfam" id="PF08281">
    <property type="entry name" value="Sigma70_r4_2"/>
    <property type="match status" value="1"/>
</dbReference>
<dbReference type="Proteomes" id="UP001242811">
    <property type="component" value="Unassembled WGS sequence"/>
</dbReference>